<dbReference type="AlphaFoldDB" id="A0A9D1MUL2"/>
<dbReference type="Gene3D" id="3.40.50.1820">
    <property type="entry name" value="alpha/beta hydrolase"/>
    <property type="match status" value="1"/>
</dbReference>
<dbReference type="Proteomes" id="UP000824125">
    <property type="component" value="Unassembled WGS sequence"/>
</dbReference>
<gene>
    <name evidence="3" type="ORF">IAD23_05515</name>
</gene>
<protein>
    <submittedName>
        <fullName evidence="3">Alpha/beta hydrolase</fullName>
    </submittedName>
</protein>
<dbReference type="PANTHER" id="PTHR43358:SF4">
    <property type="entry name" value="ALPHA_BETA HYDROLASE FOLD-1 DOMAIN-CONTAINING PROTEIN"/>
    <property type="match status" value="1"/>
</dbReference>
<feature type="domain" description="Serine hydrolase" evidence="1">
    <location>
        <begin position="223"/>
        <end position="294"/>
    </location>
</feature>
<dbReference type="InterPro" id="IPR029058">
    <property type="entry name" value="AB_hydrolase_fold"/>
</dbReference>
<keyword evidence="3" id="KW-0378">Hydrolase</keyword>
<evidence type="ECO:0000313" key="4">
    <source>
        <dbReference type="Proteomes" id="UP000824125"/>
    </source>
</evidence>
<dbReference type="InterPro" id="IPR052920">
    <property type="entry name" value="DNA-binding_regulatory"/>
</dbReference>
<feature type="domain" description="Serine aminopeptidase S33" evidence="2">
    <location>
        <begin position="95"/>
        <end position="220"/>
    </location>
</feature>
<evidence type="ECO:0000259" key="1">
    <source>
        <dbReference type="Pfam" id="PF03959"/>
    </source>
</evidence>
<dbReference type="InterPro" id="IPR005645">
    <property type="entry name" value="FSH-like_dom"/>
</dbReference>
<proteinExistence type="predicted"/>
<evidence type="ECO:0000313" key="3">
    <source>
        <dbReference type="EMBL" id="HIU69401.1"/>
    </source>
</evidence>
<sequence>MGVLLWILLAAGILLVLYFLFAGLLFNQAVASRPLPLPHFVTAAFRSGDDSDPYFDKVRAAEKEVFALGLSELSILSYDGLKLRAYYYKNPQQTGKLVILSHGMRSSGTGEFAFLHRYYVARGFDLLFVDHRACGRSEGKYLGYGYLESRDLISWAQFANQLYENRVRIYMHGVSMGAAAVLLASADKSLPANVQSVVSDCAYTSMRAEFAWQVKKVVHLHTPLLLKFVDLWCGMCAHYRFKNASPLDAVRQARVPVLFVHGDADDYVPFAMQEELYIACTAKKSKTVIHGASHARSYFTDTPAYETALDVFFSDTEQPAIPLV</sequence>
<accession>A0A9D1MUL2</accession>
<name>A0A9D1MUL2_9FIRM</name>
<reference evidence="3" key="2">
    <citation type="journal article" date="2021" name="PeerJ">
        <title>Extensive microbial diversity within the chicken gut microbiome revealed by metagenomics and culture.</title>
        <authorList>
            <person name="Gilroy R."/>
            <person name="Ravi A."/>
            <person name="Getino M."/>
            <person name="Pursley I."/>
            <person name="Horton D.L."/>
            <person name="Alikhan N.F."/>
            <person name="Baker D."/>
            <person name="Gharbi K."/>
            <person name="Hall N."/>
            <person name="Watson M."/>
            <person name="Adriaenssens E.M."/>
            <person name="Foster-Nyarko E."/>
            <person name="Jarju S."/>
            <person name="Secka A."/>
            <person name="Antonio M."/>
            <person name="Oren A."/>
            <person name="Chaudhuri R.R."/>
            <person name="La Ragione R."/>
            <person name="Hildebrand F."/>
            <person name="Pallen M.J."/>
        </authorList>
    </citation>
    <scope>NUCLEOTIDE SEQUENCE</scope>
    <source>
        <strain evidence="3">CHK176-6737</strain>
    </source>
</reference>
<evidence type="ECO:0000259" key="2">
    <source>
        <dbReference type="Pfam" id="PF12146"/>
    </source>
</evidence>
<comment type="caution">
    <text evidence="3">The sequence shown here is derived from an EMBL/GenBank/DDBJ whole genome shotgun (WGS) entry which is preliminary data.</text>
</comment>
<dbReference type="InterPro" id="IPR022742">
    <property type="entry name" value="Hydrolase_4"/>
</dbReference>
<dbReference type="Pfam" id="PF12146">
    <property type="entry name" value="Hydrolase_4"/>
    <property type="match status" value="1"/>
</dbReference>
<reference evidence="3" key="1">
    <citation type="submission" date="2020-10" db="EMBL/GenBank/DDBJ databases">
        <authorList>
            <person name="Gilroy R."/>
        </authorList>
    </citation>
    <scope>NUCLEOTIDE SEQUENCE</scope>
    <source>
        <strain evidence="3">CHK176-6737</strain>
    </source>
</reference>
<dbReference type="Pfam" id="PF03959">
    <property type="entry name" value="FSH1"/>
    <property type="match status" value="1"/>
</dbReference>
<dbReference type="SUPFAM" id="SSF53474">
    <property type="entry name" value="alpha/beta-Hydrolases"/>
    <property type="match status" value="1"/>
</dbReference>
<dbReference type="PANTHER" id="PTHR43358">
    <property type="entry name" value="ALPHA/BETA-HYDROLASE"/>
    <property type="match status" value="1"/>
</dbReference>
<dbReference type="GO" id="GO:0016787">
    <property type="term" value="F:hydrolase activity"/>
    <property type="evidence" value="ECO:0007669"/>
    <property type="project" value="UniProtKB-KW"/>
</dbReference>
<dbReference type="EMBL" id="DVNM01000029">
    <property type="protein sequence ID" value="HIU69401.1"/>
    <property type="molecule type" value="Genomic_DNA"/>
</dbReference>
<organism evidence="3 4">
    <name type="scientific">Candidatus Scybalenecus merdavium</name>
    <dbReference type="NCBI Taxonomy" id="2840939"/>
    <lineage>
        <taxon>Bacteria</taxon>
        <taxon>Bacillati</taxon>
        <taxon>Bacillota</taxon>
        <taxon>Clostridia</taxon>
        <taxon>Eubacteriales</taxon>
        <taxon>Oscillospiraceae</taxon>
        <taxon>Oscillospiraceae incertae sedis</taxon>
        <taxon>Candidatus Scybalenecus</taxon>
    </lineage>
</organism>